<dbReference type="PANTHER" id="PTHR36454">
    <property type="entry name" value="LMO2823 PROTEIN"/>
    <property type="match status" value="1"/>
</dbReference>
<dbReference type="PIRSF" id="PIRSF033563">
    <property type="entry name" value="UCP033563"/>
    <property type="match status" value="1"/>
</dbReference>
<accession>A0A0U1KSE3</accession>
<gene>
    <name evidence="1" type="ORF">SpAn4DRAFT_1319</name>
</gene>
<keyword evidence="2" id="KW-1185">Reference proteome</keyword>
<evidence type="ECO:0008006" key="3">
    <source>
        <dbReference type="Google" id="ProtNLM"/>
    </source>
</evidence>
<evidence type="ECO:0000313" key="2">
    <source>
        <dbReference type="Proteomes" id="UP000049855"/>
    </source>
</evidence>
<dbReference type="PANTHER" id="PTHR36454:SF1">
    <property type="entry name" value="DUF1015 DOMAIN-CONTAINING PROTEIN"/>
    <property type="match status" value="1"/>
</dbReference>
<dbReference type="RefSeq" id="WP_021169087.1">
    <property type="nucleotide sequence ID" value="NZ_CTRP01000003.1"/>
</dbReference>
<dbReference type="EMBL" id="CTRP01000003">
    <property type="protein sequence ID" value="CQR70350.1"/>
    <property type="molecule type" value="Genomic_DNA"/>
</dbReference>
<proteinExistence type="predicted"/>
<reference evidence="2" key="1">
    <citation type="submission" date="2015-03" db="EMBL/GenBank/DDBJ databases">
        <authorList>
            <person name="Nijsse Bart"/>
        </authorList>
    </citation>
    <scope>NUCLEOTIDE SEQUENCE [LARGE SCALE GENOMIC DNA]</scope>
</reference>
<name>A0A0U1KSE3_9FIRM</name>
<organism evidence="1 2">
    <name type="scientific">Sporomusa ovata</name>
    <dbReference type="NCBI Taxonomy" id="2378"/>
    <lineage>
        <taxon>Bacteria</taxon>
        <taxon>Bacillati</taxon>
        <taxon>Bacillota</taxon>
        <taxon>Negativicutes</taxon>
        <taxon>Selenomonadales</taxon>
        <taxon>Sporomusaceae</taxon>
        <taxon>Sporomusa</taxon>
    </lineage>
</organism>
<dbReference type="AlphaFoldDB" id="A0A0U1KSE3"/>
<dbReference type="Proteomes" id="UP000049855">
    <property type="component" value="Unassembled WGS sequence"/>
</dbReference>
<sequence length="425" mass="47832">MAVVKPFCGLRPVPELVEKVASLPYDVMDSQEARAITEKNPYSFLRVTKSEVDLEPDVDVHSPKVYAKARETLRKFINEKILVQDETPCFYIYKQKMGDHVQVGLVAAASVIEYQANRIKKHELTRPDKEQDRIQHIVTSEAQTGAVFLTYKADESINALMQANMEKPPVYDFVAEDGIAHTLYVVDDAAQVSAIEKAFLNINDLYIADGHHRSAAAGRVYDLCLQGNPDHSGFEEYNSFLAVIFPHNMMYIMDYNRVVKDLKGKSPEQFLQLVAEKFSITEQVGAYKPSRIHTFGMYLAGKWYSLEAKAGTYPEEEPVSKLDVNILQHNVLSPLLGIADPRTDKRIHFVGGIRGMAELERLVNSGEYAVAFSLFATSIEELMAIADAGQIMPPKSTWFEPKLRDAIVVHMVPCAKYLPQCHENN</sequence>
<evidence type="ECO:0000313" key="1">
    <source>
        <dbReference type="EMBL" id="CQR70350.1"/>
    </source>
</evidence>
<dbReference type="Pfam" id="PF06245">
    <property type="entry name" value="DUF1015"/>
    <property type="match status" value="1"/>
</dbReference>
<dbReference type="InterPro" id="IPR008323">
    <property type="entry name" value="UCP033563"/>
</dbReference>
<protein>
    <recommendedName>
        <fullName evidence="3">HTH domain of SpoOJ/ParA/ParB/repB family, involved in chromosome partitioning</fullName>
    </recommendedName>
</protein>